<dbReference type="InterPro" id="IPR038078">
    <property type="entry name" value="PhoU-like_sf"/>
</dbReference>
<evidence type="ECO:0000313" key="4">
    <source>
        <dbReference type="Proteomes" id="UP000271003"/>
    </source>
</evidence>
<sequence>MEQHIIKRFDEELNKLRHNMLEMGRAVRRQLDAVGLVLLKLDHREASEIEAADVDINRQEKDLDAFIECILSSRQPQAIDLRMLLGCLRMTIDFERMGDEVRNAAKGVRKMSSSLEGQLLTTRDALLTIHAHLLVMTTEALLAVEDFDVEKARAVLARQPVVVSEVHAAVVALVEHLKEGRTDVPDGLELIRIAKSLERVGAHLTNVAEAVVFIREGVDIRHETSTQA</sequence>
<reference evidence="3 4" key="1">
    <citation type="journal article" date="2018" name="Int. J. Syst. Evol. Microbiol.">
        <title>Mesosutterella multiformis gen. nov., sp. nov., a member of the family Sutterellaceae and Sutterella megalosphaeroides sp. nov., isolated from human faeces.</title>
        <authorList>
            <person name="Sakamoto M."/>
            <person name="Ikeyama N."/>
            <person name="Kunihiro T."/>
            <person name="Iino T."/>
            <person name="Yuki M."/>
            <person name="Ohkuma M."/>
        </authorList>
    </citation>
    <scope>NUCLEOTIDE SEQUENCE [LARGE SCALE GENOMIC DNA]</scope>
    <source>
        <strain evidence="3 4">6FBBBH3</strain>
    </source>
</reference>
<feature type="domain" description="PhoU" evidence="2">
    <location>
        <begin position="21"/>
        <end position="106"/>
    </location>
</feature>
<organism evidence="3 4">
    <name type="scientific">Sutterella megalosphaeroides</name>
    <dbReference type="NCBI Taxonomy" id="2494234"/>
    <lineage>
        <taxon>Bacteria</taxon>
        <taxon>Pseudomonadati</taxon>
        <taxon>Pseudomonadota</taxon>
        <taxon>Betaproteobacteria</taxon>
        <taxon>Burkholderiales</taxon>
        <taxon>Sutterellaceae</taxon>
        <taxon>Sutterella</taxon>
    </lineage>
</organism>
<keyword evidence="4" id="KW-1185">Reference proteome</keyword>
<dbReference type="Pfam" id="PF01895">
    <property type="entry name" value="PhoU"/>
    <property type="match status" value="2"/>
</dbReference>
<evidence type="ECO:0000259" key="2">
    <source>
        <dbReference type="Pfam" id="PF01895"/>
    </source>
</evidence>
<dbReference type="RefSeq" id="WP_120177624.1">
    <property type="nucleotide sequence ID" value="NZ_AP018786.1"/>
</dbReference>
<name>A0A2Z6IEH0_9BURK</name>
<protein>
    <submittedName>
        <fullName evidence="3">Phosphate transport system regulatory protein PhoU</fullName>
    </submittedName>
</protein>
<dbReference type="OrthoDB" id="9814256at2"/>
<dbReference type="Gene3D" id="1.20.58.220">
    <property type="entry name" value="Phosphate transport system protein phou homolog 2, domain 2"/>
    <property type="match status" value="1"/>
</dbReference>
<dbReference type="SUPFAM" id="SSF109755">
    <property type="entry name" value="PhoU-like"/>
    <property type="match status" value="1"/>
</dbReference>
<feature type="domain" description="PhoU" evidence="2">
    <location>
        <begin position="130"/>
        <end position="211"/>
    </location>
</feature>
<dbReference type="InterPro" id="IPR026022">
    <property type="entry name" value="PhoU_dom"/>
</dbReference>
<dbReference type="AlphaFoldDB" id="A0A2Z6IEH0"/>
<dbReference type="InterPro" id="IPR028366">
    <property type="entry name" value="PhoU"/>
</dbReference>
<dbReference type="EMBL" id="AP018786">
    <property type="protein sequence ID" value="BBF24077.1"/>
    <property type="molecule type" value="Genomic_DNA"/>
</dbReference>
<comment type="similarity">
    <text evidence="1">Belongs to the PhoU family.</text>
</comment>
<dbReference type="GO" id="GO:0045936">
    <property type="term" value="P:negative regulation of phosphate metabolic process"/>
    <property type="evidence" value="ECO:0007669"/>
    <property type="project" value="InterPro"/>
</dbReference>
<dbReference type="PANTHER" id="PTHR42930">
    <property type="entry name" value="PHOSPHATE-SPECIFIC TRANSPORT SYSTEM ACCESSORY PROTEIN PHOU"/>
    <property type="match status" value="1"/>
</dbReference>
<evidence type="ECO:0000256" key="1">
    <source>
        <dbReference type="ARBA" id="ARBA00008107"/>
    </source>
</evidence>
<gene>
    <name evidence="3" type="primary">phoU</name>
    <name evidence="3" type="ORF">SUTMEG_19680</name>
</gene>
<dbReference type="PANTHER" id="PTHR42930:SF3">
    <property type="entry name" value="PHOSPHATE-SPECIFIC TRANSPORT SYSTEM ACCESSORY PROTEIN PHOU"/>
    <property type="match status" value="1"/>
</dbReference>
<dbReference type="GO" id="GO:0030643">
    <property type="term" value="P:intracellular phosphate ion homeostasis"/>
    <property type="evidence" value="ECO:0007669"/>
    <property type="project" value="InterPro"/>
</dbReference>
<dbReference type="KEGG" id="sutt:SUTMEG_19680"/>
<dbReference type="Proteomes" id="UP000271003">
    <property type="component" value="Chromosome"/>
</dbReference>
<accession>A0A2Z6IEH0</accession>
<dbReference type="NCBIfam" id="TIGR02135">
    <property type="entry name" value="phoU_full"/>
    <property type="match status" value="1"/>
</dbReference>
<evidence type="ECO:0000313" key="3">
    <source>
        <dbReference type="EMBL" id="BBF24077.1"/>
    </source>
</evidence>
<proteinExistence type="inferred from homology"/>